<dbReference type="InterPro" id="IPR013384">
    <property type="entry name" value="Flagell_FlgL"/>
</dbReference>
<dbReference type="EMBL" id="OU912926">
    <property type="protein sequence ID" value="CAG9932638.1"/>
    <property type="molecule type" value="Genomic_DNA"/>
</dbReference>
<dbReference type="PANTHER" id="PTHR42792">
    <property type="entry name" value="FLAGELLIN"/>
    <property type="match status" value="1"/>
</dbReference>
<evidence type="ECO:0000256" key="1">
    <source>
        <dbReference type="ARBA" id="ARBA00004365"/>
    </source>
</evidence>
<dbReference type="RefSeq" id="WP_239796541.1">
    <property type="nucleotide sequence ID" value="NZ_OU912926.1"/>
</dbReference>
<dbReference type="SUPFAM" id="SSF64518">
    <property type="entry name" value="Phase 1 flagellin"/>
    <property type="match status" value="1"/>
</dbReference>
<name>A0ABM8YYK7_9PROT</name>
<dbReference type="NCBIfam" id="TIGR02550">
    <property type="entry name" value="flagell_flgL"/>
    <property type="match status" value="1"/>
</dbReference>
<evidence type="ECO:0000313" key="6">
    <source>
        <dbReference type="EMBL" id="CAG9932638.1"/>
    </source>
</evidence>
<evidence type="ECO:0000259" key="5">
    <source>
        <dbReference type="Pfam" id="PF00669"/>
    </source>
</evidence>
<keyword evidence="6" id="KW-0969">Cilium</keyword>
<evidence type="ECO:0000256" key="4">
    <source>
        <dbReference type="ARBA" id="ARBA00023143"/>
    </source>
</evidence>
<feature type="domain" description="Flagellin N-terminal" evidence="5">
    <location>
        <begin position="3"/>
        <end position="139"/>
    </location>
</feature>
<proteinExistence type="inferred from homology"/>
<dbReference type="InterPro" id="IPR001492">
    <property type="entry name" value="Flagellin"/>
</dbReference>
<protein>
    <submittedName>
        <fullName evidence="6">Flagellar hook-associated protein flgL</fullName>
    </submittedName>
</protein>
<sequence length="399" mass="41855">MRISTSTLYNANVSVLNQQQAQLLHTQQQISTQRRILTPADDPIASARVLDVSQADASNSQYAANRNVALNSTSMSEGVLQSVTNLLQDVRTLAVNAGSGVLNNSDRQTMATDLSGHLEELLALANSTDGIGNYLFSGFQGRTQPFANSNAGVQYQTDDGQRMIQVSSSRQLAASDSGADIFMRIKNGNGTFTTQAAPANVGSGIVSSGVVTNPTLLTGNNYQVTFSVVAGVTTYGVTNTTPGALVPVPVAAGTPYVSGQVISFDGLQFDVTGAPASGDVFTVAPSTNESIFKTISNLITALRTPNPPGGAIATALNSLDRGMDNVLTVRASLGTRMRELDALQSAGESIGEQYKQTLSQLQGVDLNKAISDLTQQRTSLEAAQKSFLAVSGLSLFNYM</sequence>
<dbReference type="Proteomes" id="UP000839052">
    <property type="component" value="Chromosome"/>
</dbReference>
<keyword evidence="6" id="KW-0282">Flagellum</keyword>
<keyword evidence="7" id="KW-1185">Reference proteome</keyword>
<comment type="subcellular location">
    <subcellularLocation>
        <location evidence="1">Bacterial flagellum</location>
    </subcellularLocation>
    <subcellularLocation>
        <location evidence="2">Secreted</location>
    </subcellularLocation>
</comment>
<keyword evidence="4" id="KW-0975">Bacterial flagellum</keyword>
<accession>A0ABM8YYK7</accession>
<organism evidence="6 7">
    <name type="scientific">Candidatus Nitrotoga arctica</name>
    <dbReference type="NCBI Taxonomy" id="453162"/>
    <lineage>
        <taxon>Bacteria</taxon>
        <taxon>Pseudomonadati</taxon>
        <taxon>Pseudomonadota</taxon>
        <taxon>Betaproteobacteria</taxon>
        <taxon>Nitrosomonadales</taxon>
        <taxon>Gallionellaceae</taxon>
        <taxon>Candidatus Nitrotoga</taxon>
    </lineage>
</organism>
<keyword evidence="6" id="KW-0966">Cell projection</keyword>
<dbReference type="PANTHER" id="PTHR42792:SF1">
    <property type="entry name" value="FLAGELLAR HOOK-ASSOCIATED PROTEIN 3"/>
    <property type="match status" value="1"/>
</dbReference>
<evidence type="ECO:0000313" key="7">
    <source>
        <dbReference type="Proteomes" id="UP000839052"/>
    </source>
</evidence>
<gene>
    <name evidence="6" type="ORF">NTG6680_1385</name>
</gene>
<dbReference type="InterPro" id="IPR001029">
    <property type="entry name" value="Flagellin_N"/>
</dbReference>
<evidence type="ECO:0000256" key="3">
    <source>
        <dbReference type="ARBA" id="ARBA00005709"/>
    </source>
</evidence>
<dbReference type="Pfam" id="PF00669">
    <property type="entry name" value="Flagellin_N"/>
    <property type="match status" value="1"/>
</dbReference>
<reference evidence="6 7" key="1">
    <citation type="submission" date="2021-10" db="EMBL/GenBank/DDBJ databases">
        <authorList>
            <person name="Koch H."/>
        </authorList>
    </citation>
    <scope>NUCLEOTIDE SEQUENCE [LARGE SCALE GENOMIC DNA]</scope>
    <source>
        <strain evidence="6">6680</strain>
    </source>
</reference>
<dbReference type="Gene3D" id="1.20.1330.10">
    <property type="entry name" value="f41 fragment of flagellin, N-terminal domain"/>
    <property type="match status" value="2"/>
</dbReference>
<evidence type="ECO:0000256" key="2">
    <source>
        <dbReference type="ARBA" id="ARBA00004613"/>
    </source>
</evidence>
<comment type="similarity">
    <text evidence="3">Belongs to the bacterial flagellin family.</text>
</comment>